<evidence type="ECO:0000313" key="2">
    <source>
        <dbReference type="Proteomes" id="UP001054837"/>
    </source>
</evidence>
<proteinExistence type="predicted"/>
<gene>
    <name evidence="1" type="ORF">CDAR_19581</name>
</gene>
<dbReference type="EMBL" id="BPLQ01014490">
    <property type="protein sequence ID" value="GIY80306.1"/>
    <property type="molecule type" value="Genomic_DNA"/>
</dbReference>
<accession>A0AAV4WCR7</accession>
<dbReference type="AlphaFoldDB" id="A0AAV4WCR7"/>
<protein>
    <recommendedName>
        <fullName evidence="3">Secreted protein</fullName>
    </recommendedName>
</protein>
<evidence type="ECO:0008006" key="3">
    <source>
        <dbReference type="Google" id="ProtNLM"/>
    </source>
</evidence>
<comment type="caution">
    <text evidence="1">The sequence shown here is derived from an EMBL/GenBank/DDBJ whole genome shotgun (WGS) entry which is preliminary data.</text>
</comment>
<dbReference type="Proteomes" id="UP001054837">
    <property type="component" value="Unassembled WGS sequence"/>
</dbReference>
<sequence length="93" mass="10654">MRKHLCCLLFLSSQELPEHKKKSPAVRSIRTVAHQKEHQCTLACIIEIDSHRNFSVKLVIDSLLFTPPPPLHLFFEAASSRKPQQLPLSRVQT</sequence>
<evidence type="ECO:0000313" key="1">
    <source>
        <dbReference type="EMBL" id="GIY80306.1"/>
    </source>
</evidence>
<reference evidence="1 2" key="1">
    <citation type="submission" date="2021-06" db="EMBL/GenBank/DDBJ databases">
        <title>Caerostris darwini draft genome.</title>
        <authorList>
            <person name="Kono N."/>
            <person name="Arakawa K."/>
        </authorList>
    </citation>
    <scope>NUCLEOTIDE SEQUENCE [LARGE SCALE GENOMIC DNA]</scope>
</reference>
<name>A0AAV4WCR7_9ARAC</name>
<organism evidence="1 2">
    <name type="scientific">Caerostris darwini</name>
    <dbReference type="NCBI Taxonomy" id="1538125"/>
    <lineage>
        <taxon>Eukaryota</taxon>
        <taxon>Metazoa</taxon>
        <taxon>Ecdysozoa</taxon>
        <taxon>Arthropoda</taxon>
        <taxon>Chelicerata</taxon>
        <taxon>Arachnida</taxon>
        <taxon>Araneae</taxon>
        <taxon>Araneomorphae</taxon>
        <taxon>Entelegynae</taxon>
        <taxon>Araneoidea</taxon>
        <taxon>Araneidae</taxon>
        <taxon>Caerostris</taxon>
    </lineage>
</organism>
<keyword evidence="2" id="KW-1185">Reference proteome</keyword>